<dbReference type="KEGG" id="uru:DSM104443_03193"/>
<evidence type="ECO:0000256" key="2">
    <source>
        <dbReference type="SAM" id="Phobius"/>
    </source>
</evidence>
<dbReference type="Proteomes" id="UP000501534">
    <property type="component" value="Chromosome"/>
</dbReference>
<dbReference type="PANTHER" id="PTHR10728:SF40">
    <property type="entry name" value="PATATIN FAMILY PROTEIN"/>
    <property type="match status" value="1"/>
</dbReference>
<keyword evidence="2" id="KW-0472">Membrane</keyword>
<feature type="region of interest" description="Disordered" evidence="1">
    <location>
        <begin position="524"/>
        <end position="546"/>
    </location>
</feature>
<accession>A0A6M4GXX1</accession>
<feature type="transmembrane region" description="Helical" evidence="2">
    <location>
        <begin position="287"/>
        <end position="309"/>
    </location>
</feature>
<dbReference type="AlphaFoldDB" id="A0A6M4GXX1"/>
<sequence length="897" mass="97795">MIDTRAEEISPEAAYRQESSRIDSRRSTLGLNHPAGTGKRWALALSGGGIRSATFALGVLQGLVAAKPAATATATSKDRKPILWYFDYLSTVSGGGYIGSFLCSLFVPGRLLPNSTSKSAAEDAYEVFTNDPPGRIRHNAETGSTVEKPLAWLRDNGRYLAPDGAGDMFYAAALALRNWVSLHFVIGTLLVAAFSFIALVRALAAWQFPDVAIFEVLALDRSLACPCEEVSACPCGTTKSTFEWTRLIWWSSLFAIPAAHFILATVPVGVSYWLCHPSRGQSLGTRTHVFTLATVGAVLVAVVLGLLAYGEYKLNAPRPAIALAVVGVIVAIAVGVHAFTAFRKDNTVALHRLRLTRLFSICLGWSLVLLFLAVADTTGQTVYRLIEGSPGGYSLLTLPVLVSGIVWIVRKCAKFFDQKDKGAKTWLDKVPVDLIAGAAGVVMLLAVMLAWQLLVQWLMWRGGPPGREFVGSPHHVLVLATVTATAVFLAYLTGLFPGFINLSSLQQLYGSRLTRAYLGGSNGQRFQGGSEKGRLLTSASEPQREDELRHEQYYAPEVAAPLHIINTTMNVTSDPGEQLVQRDRKGQPLAVLPHGYSIDGTHYTFAQVARPFENQQPLKIGQWIGTSGAAFTTGLGRSTSLGTSLALGLANVRLGTWWESGAGENKARSVGWVGHALFKSQTYLAYELLAMFHGLARKWQYLSDGGHFENTGLYELLRPERKVCLAIVSDNGCDPLYQFGDLANLARLVRIDHRIELTARSDFPAPLSHVFAHPRDFRKKSTDDPAGPRQCAVLLEARPVSSSGVVGAVSTVVILLKPRPISDAPVDVQEYHATHELFPQEPTADQFFDEAQWESYRKLGQTIASRVFGPVQPGTKPEDDVPAALWELLEREYQIQR</sequence>
<feature type="transmembrane region" description="Helical" evidence="2">
    <location>
        <begin position="247"/>
        <end position="275"/>
    </location>
</feature>
<dbReference type="PANTHER" id="PTHR10728">
    <property type="entry name" value="CYTOSOLIC PHOSPHOLIPASE A2"/>
    <property type="match status" value="1"/>
</dbReference>
<feature type="transmembrane region" description="Helical" evidence="2">
    <location>
        <begin position="321"/>
        <end position="342"/>
    </location>
</feature>
<feature type="transmembrane region" description="Helical" evidence="2">
    <location>
        <begin position="354"/>
        <end position="375"/>
    </location>
</feature>
<feature type="region of interest" description="Disordered" evidence="1">
    <location>
        <begin position="1"/>
        <end position="21"/>
    </location>
</feature>
<dbReference type="GO" id="GO:0005829">
    <property type="term" value="C:cytosol"/>
    <property type="evidence" value="ECO:0007669"/>
    <property type="project" value="TreeGrafter"/>
</dbReference>
<feature type="transmembrane region" description="Helical" evidence="2">
    <location>
        <begin position="474"/>
        <end position="502"/>
    </location>
</feature>
<gene>
    <name evidence="3" type="ORF">DSM104443_03193</name>
</gene>
<evidence type="ECO:0000256" key="1">
    <source>
        <dbReference type="SAM" id="MobiDB-lite"/>
    </source>
</evidence>
<feature type="transmembrane region" description="Helical" evidence="2">
    <location>
        <begin position="430"/>
        <end position="454"/>
    </location>
</feature>
<dbReference type="Gene3D" id="3.40.1090.10">
    <property type="entry name" value="Cytosolic phospholipase A2 catalytic domain"/>
    <property type="match status" value="2"/>
</dbReference>
<keyword evidence="4" id="KW-1185">Reference proteome</keyword>
<dbReference type="RefSeq" id="WP_246232297.1">
    <property type="nucleotide sequence ID" value="NZ_CP053069.1"/>
</dbReference>
<feature type="transmembrane region" description="Helical" evidence="2">
    <location>
        <begin position="184"/>
        <end position="204"/>
    </location>
</feature>
<dbReference type="SUPFAM" id="SSF52151">
    <property type="entry name" value="FabD/lysophospholipase-like"/>
    <property type="match status" value="1"/>
</dbReference>
<dbReference type="EMBL" id="CP053069">
    <property type="protein sequence ID" value="QJR12109.1"/>
    <property type="molecule type" value="Genomic_DNA"/>
</dbReference>
<feature type="transmembrane region" description="Helical" evidence="2">
    <location>
        <begin position="391"/>
        <end position="409"/>
    </location>
</feature>
<keyword evidence="2" id="KW-1133">Transmembrane helix</keyword>
<evidence type="ECO:0008006" key="5">
    <source>
        <dbReference type="Google" id="ProtNLM"/>
    </source>
</evidence>
<evidence type="ECO:0000313" key="3">
    <source>
        <dbReference type="EMBL" id="QJR12109.1"/>
    </source>
</evidence>
<proteinExistence type="predicted"/>
<dbReference type="GO" id="GO:0004623">
    <property type="term" value="F:phospholipase A2 activity"/>
    <property type="evidence" value="ECO:0007669"/>
    <property type="project" value="TreeGrafter"/>
</dbReference>
<dbReference type="GO" id="GO:0046475">
    <property type="term" value="P:glycerophospholipid catabolic process"/>
    <property type="evidence" value="ECO:0007669"/>
    <property type="project" value="TreeGrafter"/>
</dbReference>
<protein>
    <recommendedName>
        <fullName evidence="5">Patatin-like phospholipase</fullName>
    </recommendedName>
</protein>
<keyword evidence="2" id="KW-0812">Transmembrane</keyword>
<name>A0A6M4GXX1_9PROT</name>
<evidence type="ECO:0000313" key="4">
    <source>
        <dbReference type="Proteomes" id="UP000501534"/>
    </source>
</evidence>
<organism evidence="3 4">
    <name type="scientific">Usitatibacter rugosus</name>
    <dbReference type="NCBI Taxonomy" id="2732067"/>
    <lineage>
        <taxon>Bacteria</taxon>
        <taxon>Pseudomonadati</taxon>
        <taxon>Pseudomonadota</taxon>
        <taxon>Betaproteobacteria</taxon>
        <taxon>Nitrosomonadales</taxon>
        <taxon>Usitatibacteraceae</taxon>
        <taxon>Usitatibacter</taxon>
    </lineage>
</organism>
<dbReference type="InterPro" id="IPR016035">
    <property type="entry name" value="Acyl_Trfase/lysoPLipase"/>
</dbReference>
<reference evidence="3 4" key="1">
    <citation type="submission" date="2020-04" db="EMBL/GenBank/DDBJ databases">
        <title>Usitatibacter rugosus gen. nov., sp. nov. and Usitatibacter palustris sp. nov., novel members of Usitatibacteraceae fam. nov. within the order Nitrosomonadales isolated from soil.</title>
        <authorList>
            <person name="Huber K.J."/>
            <person name="Neumann-Schaal M."/>
            <person name="Geppert A."/>
            <person name="Luckner M."/>
            <person name="Wanner G."/>
            <person name="Overmann J."/>
        </authorList>
    </citation>
    <scope>NUCLEOTIDE SEQUENCE [LARGE SCALE GENOMIC DNA]</scope>
    <source>
        <strain evidence="3 4">0125_3</strain>
    </source>
</reference>